<feature type="domain" description="YrdC-like" evidence="15">
    <location>
        <begin position="17"/>
        <end position="224"/>
    </location>
</feature>
<feature type="binding site" evidence="14">
    <location>
        <position position="71"/>
    </location>
    <ligand>
        <name>L-threonine</name>
        <dbReference type="ChEBI" id="CHEBI:57926"/>
    </ligand>
</feature>
<comment type="catalytic activity">
    <reaction evidence="12 13">
        <text>L-threonine + hydrogencarbonate + ATP = L-threonylcarbamoyladenylate + diphosphate + H2O</text>
        <dbReference type="Rhea" id="RHEA:36407"/>
        <dbReference type="ChEBI" id="CHEBI:15377"/>
        <dbReference type="ChEBI" id="CHEBI:17544"/>
        <dbReference type="ChEBI" id="CHEBI:30616"/>
        <dbReference type="ChEBI" id="CHEBI:33019"/>
        <dbReference type="ChEBI" id="CHEBI:57926"/>
        <dbReference type="ChEBI" id="CHEBI:73682"/>
        <dbReference type="EC" id="2.7.7.87"/>
    </reaction>
</comment>
<evidence type="ECO:0000256" key="3">
    <source>
        <dbReference type="ARBA" id="ARBA00012584"/>
    </source>
</evidence>
<evidence type="ECO:0000256" key="9">
    <source>
        <dbReference type="ARBA" id="ARBA00022741"/>
    </source>
</evidence>
<dbReference type="GO" id="GO:0005737">
    <property type="term" value="C:cytoplasm"/>
    <property type="evidence" value="ECO:0007669"/>
    <property type="project" value="UniProtKB-SubCell"/>
</dbReference>
<reference evidence="16 17" key="1">
    <citation type="submission" date="2019-12" db="EMBL/GenBank/DDBJ databases">
        <title>Paraburkholderia acidiphila 7Q-K02 sp. nov and Paraburkholderia acidisoli DHF22 sp. nov., two strains isolated from forest soil.</title>
        <authorList>
            <person name="Gao Z."/>
            <person name="Qiu L."/>
        </authorList>
    </citation>
    <scope>NUCLEOTIDE SEQUENCE [LARGE SCALE GENOMIC DNA]</scope>
    <source>
        <strain evidence="16 17">DHF22</strain>
    </source>
</reference>
<dbReference type="InterPro" id="IPR010923">
    <property type="entry name" value="T(6)A37_SUA5"/>
</dbReference>
<dbReference type="GO" id="GO:0003725">
    <property type="term" value="F:double-stranded RNA binding"/>
    <property type="evidence" value="ECO:0007669"/>
    <property type="project" value="UniProtKB-UniRule"/>
</dbReference>
<gene>
    <name evidence="16" type="ORF">FAZ98_11215</name>
</gene>
<dbReference type="SUPFAM" id="SSF55821">
    <property type="entry name" value="YrdC/RibB"/>
    <property type="match status" value="1"/>
</dbReference>
<evidence type="ECO:0000313" key="17">
    <source>
        <dbReference type="Proteomes" id="UP000433577"/>
    </source>
</evidence>
<keyword evidence="9 13" id="KW-0547">Nucleotide-binding</keyword>
<evidence type="ECO:0000256" key="11">
    <source>
        <dbReference type="ARBA" id="ARBA00029774"/>
    </source>
</evidence>
<evidence type="ECO:0000256" key="7">
    <source>
        <dbReference type="ARBA" id="ARBA00022694"/>
    </source>
</evidence>
<feature type="binding site" evidence="14">
    <location>
        <position position="62"/>
    </location>
    <ligand>
        <name>ATP</name>
        <dbReference type="ChEBI" id="CHEBI:30616"/>
    </ligand>
</feature>
<dbReference type="PANTHER" id="PTHR17490">
    <property type="entry name" value="SUA5"/>
    <property type="match status" value="1"/>
</dbReference>
<evidence type="ECO:0000256" key="6">
    <source>
        <dbReference type="ARBA" id="ARBA00022679"/>
    </source>
</evidence>
<dbReference type="EMBL" id="CP046913">
    <property type="protein sequence ID" value="QGZ62252.1"/>
    <property type="molecule type" value="Genomic_DNA"/>
</dbReference>
<keyword evidence="7 13" id="KW-0819">tRNA processing</keyword>
<dbReference type="InterPro" id="IPR006070">
    <property type="entry name" value="Sua5-like_dom"/>
</dbReference>
<organism evidence="16 17">
    <name type="scientific">Paraburkholderia acidisoli</name>
    <dbReference type="NCBI Taxonomy" id="2571748"/>
    <lineage>
        <taxon>Bacteria</taxon>
        <taxon>Pseudomonadati</taxon>
        <taxon>Pseudomonadota</taxon>
        <taxon>Betaproteobacteria</taxon>
        <taxon>Burkholderiales</taxon>
        <taxon>Burkholderiaceae</taxon>
        <taxon>Paraburkholderia</taxon>
    </lineage>
</organism>
<dbReference type="PROSITE" id="PS51163">
    <property type="entry name" value="YRDC"/>
    <property type="match status" value="1"/>
</dbReference>
<feature type="binding site" evidence="14">
    <location>
        <position position="206"/>
    </location>
    <ligand>
        <name>L-threonine</name>
        <dbReference type="ChEBI" id="CHEBI:57926"/>
    </ligand>
</feature>
<dbReference type="EC" id="2.7.7.87" evidence="3 13"/>
<keyword evidence="10 13" id="KW-0067">ATP-binding</keyword>
<dbReference type="Proteomes" id="UP000433577">
    <property type="component" value="Chromosome 1"/>
</dbReference>
<sequence>MSDSQPVPHDASAPLTDAEIEHAAALLDAGELVAFPTETVYGLGGDAASPEAVARIYAAKGRPANHPVIVHLPPEGDPQYWAAEWPEAAQKLVEAFWPGPLTLIVKRHARIPDAVSGGQDSVGLRCPSHPVAQRLLAAFSKRRGGHGGVAAPSANRFGHVSPTTAQHVRDEFNAEFNAESSAESGVASGPTVHVLDGGACDVGIESTILDLSRGFPALLRPGHVSPQDIARVLGEAPRLPDGSDATAPRASGTLKAHYAPRTPLALLPFEALEALLAAASDAGETVALVARASRAGAWAEAANVHFVAAPEAPPLYARELYSLLRALDRANVTRILIEKLPDTLEWIAVNDRLGRAAAAFEAQQDSPPDSPRN</sequence>
<dbReference type="GO" id="GO:0000049">
    <property type="term" value="F:tRNA binding"/>
    <property type="evidence" value="ECO:0007669"/>
    <property type="project" value="TreeGrafter"/>
</dbReference>
<evidence type="ECO:0000256" key="13">
    <source>
        <dbReference type="PIRNR" id="PIRNR004930"/>
    </source>
</evidence>
<feature type="binding site" evidence="14">
    <location>
        <position position="258"/>
    </location>
    <ligand>
        <name>ATP</name>
        <dbReference type="ChEBI" id="CHEBI:30616"/>
    </ligand>
</feature>
<dbReference type="NCBIfam" id="TIGR00057">
    <property type="entry name" value="L-threonylcarbamoyladenylate synthase"/>
    <property type="match status" value="1"/>
</dbReference>
<dbReference type="RefSeq" id="WP_158951280.1">
    <property type="nucleotide sequence ID" value="NZ_CP046913.1"/>
</dbReference>
<evidence type="ECO:0000259" key="15">
    <source>
        <dbReference type="PROSITE" id="PS51163"/>
    </source>
</evidence>
<evidence type="ECO:0000256" key="12">
    <source>
        <dbReference type="ARBA" id="ARBA00048366"/>
    </source>
</evidence>
<dbReference type="OrthoDB" id="9814580at2"/>
<evidence type="ECO:0000256" key="2">
    <source>
        <dbReference type="ARBA" id="ARBA00007663"/>
    </source>
</evidence>
<dbReference type="AlphaFoldDB" id="A0A7Z2GI66"/>
<comment type="function">
    <text evidence="13">Required for the formation of a threonylcarbamoyl group on adenosine at position 37 (t(6)A37) in tRNAs that read codons beginning with adenine.</text>
</comment>
<dbReference type="GO" id="GO:0061710">
    <property type="term" value="F:L-threonylcarbamoyladenylate synthase"/>
    <property type="evidence" value="ECO:0007669"/>
    <property type="project" value="UniProtKB-EC"/>
</dbReference>
<feature type="binding site" evidence="14">
    <location>
        <position position="153"/>
    </location>
    <ligand>
        <name>ATP</name>
        <dbReference type="ChEBI" id="CHEBI:30616"/>
    </ligand>
</feature>
<evidence type="ECO:0000256" key="5">
    <source>
        <dbReference type="ARBA" id="ARBA00022490"/>
    </source>
</evidence>
<evidence type="ECO:0000256" key="10">
    <source>
        <dbReference type="ARBA" id="ARBA00022840"/>
    </source>
</evidence>
<protein>
    <recommendedName>
        <fullName evidence="4 13">Threonylcarbamoyl-AMP synthase</fullName>
        <shortName evidence="13">TC-AMP synthase</shortName>
        <ecNumber evidence="3 13">2.7.7.87</ecNumber>
    </recommendedName>
    <alternativeName>
        <fullName evidence="11 13">L-threonylcarbamoyladenylate synthase</fullName>
    </alternativeName>
</protein>
<comment type="subcellular location">
    <subcellularLocation>
        <location evidence="1 13">Cytoplasm</location>
    </subcellularLocation>
</comment>
<evidence type="ECO:0000256" key="4">
    <source>
        <dbReference type="ARBA" id="ARBA00015492"/>
    </source>
</evidence>
<dbReference type="PIRSF" id="PIRSF004930">
    <property type="entry name" value="Tln_factor_SUA5"/>
    <property type="match status" value="1"/>
</dbReference>
<keyword evidence="8 13" id="KW-0548">Nucleotidyltransferase</keyword>
<accession>A0A7Z2GI66</accession>
<dbReference type="InterPro" id="IPR017945">
    <property type="entry name" value="DHBP_synth_RibB-like_a/b_dom"/>
</dbReference>
<dbReference type="KEGG" id="pacs:FAZ98_11215"/>
<dbReference type="Pfam" id="PF03481">
    <property type="entry name" value="Sua5_C"/>
    <property type="match status" value="1"/>
</dbReference>
<feature type="binding site" evidence="14">
    <location>
        <position position="161"/>
    </location>
    <ligand>
        <name>ATP</name>
        <dbReference type="ChEBI" id="CHEBI:30616"/>
    </ligand>
</feature>
<dbReference type="Gene3D" id="3.40.50.11030">
    <property type="entry name" value="Threonylcarbamoyl-AMP synthase, C-terminal domain"/>
    <property type="match status" value="1"/>
</dbReference>
<proteinExistence type="inferred from homology"/>
<evidence type="ECO:0000256" key="8">
    <source>
        <dbReference type="ARBA" id="ARBA00022695"/>
    </source>
</evidence>
<evidence type="ECO:0000313" key="16">
    <source>
        <dbReference type="EMBL" id="QGZ62252.1"/>
    </source>
</evidence>
<feature type="binding site" evidence="14">
    <location>
        <position position="151"/>
    </location>
    <ligand>
        <name>L-threonine</name>
        <dbReference type="ChEBI" id="CHEBI:57926"/>
    </ligand>
</feature>
<evidence type="ECO:0000256" key="1">
    <source>
        <dbReference type="ARBA" id="ARBA00004496"/>
    </source>
</evidence>
<keyword evidence="6 13" id="KW-0808">Transferase</keyword>
<dbReference type="Gene3D" id="3.90.870.10">
    <property type="entry name" value="DHBP synthase"/>
    <property type="match status" value="1"/>
</dbReference>
<dbReference type="InterPro" id="IPR050156">
    <property type="entry name" value="TC-AMP_synthase_SUA5"/>
</dbReference>
<keyword evidence="5 13" id="KW-0963">Cytoplasm</keyword>
<dbReference type="InterPro" id="IPR038385">
    <property type="entry name" value="Sua5/YwlC_C"/>
</dbReference>
<keyword evidence="17" id="KW-1185">Reference proteome</keyword>
<dbReference type="GO" id="GO:0008033">
    <property type="term" value="P:tRNA processing"/>
    <property type="evidence" value="ECO:0007669"/>
    <property type="project" value="UniProtKB-KW"/>
</dbReference>
<feature type="binding site" evidence="14">
    <location>
        <position position="220"/>
    </location>
    <ligand>
        <name>ATP</name>
        <dbReference type="ChEBI" id="CHEBI:30616"/>
    </ligand>
</feature>
<dbReference type="GO" id="GO:0006450">
    <property type="term" value="P:regulation of translational fidelity"/>
    <property type="evidence" value="ECO:0007669"/>
    <property type="project" value="TreeGrafter"/>
</dbReference>
<dbReference type="GO" id="GO:0005524">
    <property type="term" value="F:ATP binding"/>
    <property type="evidence" value="ECO:0007669"/>
    <property type="project" value="UniProtKB-UniRule"/>
</dbReference>
<evidence type="ECO:0000256" key="14">
    <source>
        <dbReference type="PIRSR" id="PIRSR004930-1"/>
    </source>
</evidence>
<dbReference type="Pfam" id="PF01300">
    <property type="entry name" value="Sua5_yciO_yrdC"/>
    <property type="match status" value="1"/>
</dbReference>
<dbReference type="PANTHER" id="PTHR17490:SF16">
    <property type="entry name" value="THREONYLCARBAMOYL-AMP SYNTHASE"/>
    <property type="match status" value="1"/>
</dbReference>
<name>A0A7Z2GI66_9BURK</name>
<feature type="binding site" evidence="14">
    <location>
        <position position="125"/>
    </location>
    <ligand>
        <name>L-threonine</name>
        <dbReference type="ChEBI" id="CHEBI:57926"/>
    </ligand>
</feature>
<feature type="binding site" evidence="14">
    <location>
        <position position="39"/>
    </location>
    <ligand>
        <name>L-threonine</name>
        <dbReference type="ChEBI" id="CHEBI:57926"/>
    </ligand>
</feature>
<comment type="similarity">
    <text evidence="2 13">Belongs to the SUA5 family.</text>
</comment>
<dbReference type="InterPro" id="IPR005145">
    <property type="entry name" value="Sua5_C"/>
</dbReference>